<evidence type="ECO:0008006" key="3">
    <source>
        <dbReference type="Google" id="ProtNLM"/>
    </source>
</evidence>
<comment type="caution">
    <text evidence="1">The sequence shown here is derived from an EMBL/GenBank/DDBJ whole genome shotgun (WGS) entry which is preliminary data.</text>
</comment>
<reference evidence="1" key="1">
    <citation type="journal article" date="2022" name="Data Brief">
        <title>Draft genome sequence data of Gordonia hongkongensis strain EUFUS-Z928 isolated from the octocoral Eunicea fusca.</title>
        <authorList>
            <person name="Sanchez-Suarez J."/>
            <person name="Diaz L."/>
            <person name="Melo-Bolivar J."/>
            <person name="Villamil L."/>
        </authorList>
    </citation>
    <scope>NUCLEOTIDE SEQUENCE</scope>
    <source>
        <strain evidence="1">EUFUS-Z928</strain>
    </source>
</reference>
<name>A0ABT6C158_9ACTN</name>
<dbReference type="Gene3D" id="3.40.50.1820">
    <property type="entry name" value="alpha/beta hydrolase"/>
    <property type="match status" value="1"/>
</dbReference>
<dbReference type="Proteomes" id="UP001152308">
    <property type="component" value="Unassembled WGS sequence"/>
</dbReference>
<dbReference type="SUPFAM" id="SSF53474">
    <property type="entry name" value="alpha/beta-Hydrolases"/>
    <property type="match status" value="1"/>
</dbReference>
<gene>
    <name evidence="1" type="ORF">L2299_23185</name>
</gene>
<accession>A0ABT6C158</accession>
<organism evidence="1 2">
    <name type="scientific">Gordonia hongkongensis</name>
    <dbReference type="NCBI Taxonomy" id="1701090"/>
    <lineage>
        <taxon>Bacteria</taxon>
        <taxon>Bacillati</taxon>
        <taxon>Actinomycetota</taxon>
        <taxon>Actinomycetes</taxon>
        <taxon>Mycobacteriales</taxon>
        <taxon>Gordoniaceae</taxon>
        <taxon>Gordonia</taxon>
    </lineage>
</organism>
<dbReference type="RefSeq" id="WP_277244840.1">
    <property type="nucleotide sequence ID" value="NZ_CBDRNE010000029.1"/>
</dbReference>
<dbReference type="EMBL" id="JAKJLQ010000037">
    <property type="protein sequence ID" value="MDF6103941.1"/>
    <property type="molecule type" value="Genomic_DNA"/>
</dbReference>
<protein>
    <recommendedName>
        <fullName evidence="3">Alpha/beta hydrolase</fullName>
    </recommendedName>
</protein>
<sequence length="306" mass="33200">MAAIVLVHGIGQEQLSADTLEKHWVPDLVGGIRKTHPELADRIGPAGDVGVRMAFYGDRFLRQGAQGVRDSTGLSDAELELMEHLAEAWLHTAAEHAPDPRDRREAVNELHRLGRGEAGAQGPKAVLRPAMNGLARIRWLAPVGVGVAGRFVWRALTQVSRYLADDTIRSFAQQQVLDAICPDTRIVIGHSLGSVVAYEALHHTTQPTALLTLGSPLGLRTVIYDKLQPRPPHVPALVTRWDNLVDTDDLIAAHLDLAPYFPPAPGATVIPRTNSTLDNGAQPHNATHYLTKRATGLIVSDALRGR</sequence>
<keyword evidence="2" id="KW-1185">Reference proteome</keyword>
<evidence type="ECO:0000313" key="1">
    <source>
        <dbReference type="EMBL" id="MDF6103941.1"/>
    </source>
</evidence>
<evidence type="ECO:0000313" key="2">
    <source>
        <dbReference type="Proteomes" id="UP001152308"/>
    </source>
</evidence>
<proteinExistence type="predicted"/>
<dbReference type="InterPro" id="IPR029058">
    <property type="entry name" value="AB_hydrolase_fold"/>
</dbReference>
<reference evidence="1" key="2">
    <citation type="submission" date="2022-01" db="EMBL/GenBank/DDBJ databases">
        <authorList>
            <person name="Sanchez-Suarez J."/>
            <person name="Villamil L."/>
            <person name="Diaz L.E."/>
        </authorList>
    </citation>
    <scope>NUCLEOTIDE SEQUENCE</scope>
    <source>
        <strain evidence="1">EUFUS-Z928</strain>
    </source>
</reference>